<organism evidence="3 4">
    <name type="scientific">Trametes pubescens</name>
    <name type="common">White-rot fungus</name>
    <dbReference type="NCBI Taxonomy" id="154538"/>
    <lineage>
        <taxon>Eukaryota</taxon>
        <taxon>Fungi</taxon>
        <taxon>Dikarya</taxon>
        <taxon>Basidiomycota</taxon>
        <taxon>Agaricomycotina</taxon>
        <taxon>Agaricomycetes</taxon>
        <taxon>Polyporales</taxon>
        <taxon>Polyporaceae</taxon>
        <taxon>Trametes</taxon>
    </lineage>
</organism>
<dbReference type="OMA" id="GVAWEGI"/>
<accession>A0A1M2VLJ6</accession>
<feature type="compositionally biased region" description="Low complexity" evidence="2">
    <location>
        <begin position="106"/>
        <end position="115"/>
    </location>
</feature>
<dbReference type="EMBL" id="MNAD01001042">
    <property type="protein sequence ID" value="OJT08465.1"/>
    <property type="molecule type" value="Genomic_DNA"/>
</dbReference>
<gene>
    <name evidence="3" type="ORF">TRAPUB_648</name>
</gene>
<evidence type="ECO:0000256" key="2">
    <source>
        <dbReference type="SAM" id="MobiDB-lite"/>
    </source>
</evidence>
<feature type="coiled-coil region" evidence="1">
    <location>
        <begin position="208"/>
        <end position="235"/>
    </location>
</feature>
<comment type="caution">
    <text evidence="3">The sequence shown here is derived from an EMBL/GenBank/DDBJ whole genome shotgun (WGS) entry which is preliminary data.</text>
</comment>
<keyword evidence="1" id="KW-0175">Coiled coil</keyword>
<reference evidence="3 4" key="1">
    <citation type="submission" date="2016-10" db="EMBL/GenBank/DDBJ databases">
        <title>Genome sequence of the basidiomycete white-rot fungus Trametes pubescens.</title>
        <authorList>
            <person name="Makela M.R."/>
            <person name="Granchi Z."/>
            <person name="Peng M."/>
            <person name="De Vries R.P."/>
            <person name="Grigoriev I."/>
            <person name="Riley R."/>
            <person name="Hilden K."/>
        </authorList>
    </citation>
    <scope>NUCLEOTIDE SEQUENCE [LARGE SCALE GENOMIC DNA]</scope>
    <source>
        <strain evidence="3 4">FBCC735</strain>
    </source>
</reference>
<evidence type="ECO:0000313" key="3">
    <source>
        <dbReference type="EMBL" id="OJT08465.1"/>
    </source>
</evidence>
<dbReference type="AlphaFoldDB" id="A0A1M2VLJ6"/>
<feature type="compositionally biased region" description="Low complexity" evidence="2">
    <location>
        <begin position="500"/>
        <end position="517"/>
    </location>
</feature>
<sequence>MDRRGRSRDVSPVALARAAHLHRDLNHESSHKHAPPLPPPPFLPAFFPDSPPLRDSAELSPFSPGPSKPSGYDSRSPINRFNQPVASHHVFSTSSSPTDTLPRTYSSSSVVSAASDANPPEPLTPSDVESAYACERPLEYYDSPPSPPRTLQDQMHVAYALENMHLAKVLLLKLRGIEVNGDDDPRIAQVRDEDFSSSFVPPGGLQLDDATEARVREAEERAREAQRRREREVRLRRCERIWESSAQRLKTEKARIAAQRDEEARVRRREEREARERERERARKAEAARAARHQLRIAGGHPRQLLSYDSLRKADARFPKPTTSREREDESSSGLFLYDIMPSPPSRPLSLSRSLSTSPTDNDLSLQRAQRELALEHARSISRSVPFGDVLTSMHGPLFVDDVNCRPRTRPTSQQAELLAVLLQPVEVDQADVKGKGRESLLPKPASQRRGHAKHSPAARAARSSTLDSLSSESSGTSSSASTVTRSGSWFSFGSRGSFRSASTAITSPSTSPRTPTKAILSANAPLSTSPTSIESGRVPRRSSKHPAALTVPASDHPLSLPIPPKPKAREPLAIGRGRPLTRQAGPSGHSDDHSPPNASGLVHRVSRSVSTLMDFAAQFQKAYVKATMFSAGVDLYTRADSRSTSRSPSRSPVRAAPRVRCTSVPVRGRSGGLRPEGYRVCATDVHLFTALDLSANGAPQLQRTLIPLCTPSVDSIPAHERVFPLPPPLPRSPFRPPFPPGAVLSRLRPVANPLLVRLQALHNVCRVYGIQWQNRTRESALSGFKEKVVGVAWEGVGRSGLGWEVATTY</sequence>
<keyword evidence="4" id="KW-1185">Reference proteome</keyword>
<feature type="region of interest" description="Disordered" evidence="2">
    <location>
        <begin position="253"/>
        <end position="341"/>
    </location>
</feature>
<dbReference type="OrthoDB" id="3270558at2759"/>
<feature type="compositionally biased region" description="Polar residues" evidence="2">
    <location>
        <begin position="525"/>
        <end position="535"/>
    </location>
</feature>
<name>A0A1M2VLJ6_TRAPU</name>
<feature type="region of interest" description="Disordered" evidence="2">
    <location>
        <begin position="434"/>
        <end position="487"/>
    </location>
</feature>
<feature type="region of interest" description="Disordered" evidence="2">
    <location>
        <begin position="1"/>
        <end position="127"/>
    </location>
</feature>
<feature type="compositionally biased region" description="Low complexity" evidence="2">
    <location>
        <begin position="458"/>
        <end position="487"/>
    </location>
</feature>
<dbReference type="Proteomes" id="UP000184267">
    <property type="component" value="Unassembled WGS sequence"/>
</dbReference>
<proteinExistence type="predicted"/>
<feature type="compositionally biased region" description="Low complexity" evidence="2">
    <location>
        <begin position="645"/>
        <end position="659"/>
    </location>
</feature>
<feature type="compositionally biased region" description="Polar residues" evidence="2">
    <location>
        <begin position="76"/>
        <end position="105"/>
    </location>
</feature>
<feature type="compositionally biased region" description="Basic and acidic residues" evidence="2">
    <location>
        <begin position="253"/>
        <end position="289"/>
    </location>
</feature>
<evidence type="ECO:0000256" key="1">
    <source>
        <dbReference type="SAM" id="Coils"/>
    </source>
</evidence>
<evidence type="ECO:0000313" key="4">
    <source>
        <dbReference type="Proteomes" id="UP000184267"/>
    </source>
</evidence>
<feature type="region of interest" description="Disordered" evidence="2">
    <location>
        <begin position="500"/>
        <end position="602"/>
    </location>
</feature>
<protein>
    <submittedName>
        <fullName evidence="3">Uncharacterized protein</fullName>
    </submittedName>
</protein>
<feature type="compositionally biased region" description="Basic and acidic residues" evidence="2">
    <location>
        <begin position="21"/>
        <end position="31"/>
    </location>
</feature>
<feature type="compositionally biased region" description="Basic residues" evidence="2">
    <location>
        <begin position="447"/>
        <end position="457"/>
    </location>
</feature>
<feature type="region of interest" description="Disordered" evidence="2">
    <location>
        <begin position="640"/>
        <end position="659"/>
    </location>
</feature>
<feature type="compositionally biased region" description="Basic and acidic residues" evidence="2">
    <location>
        <begin position="310"/>
        <end position="330"/>
    </location>
</feature>